<keyword evidence="6" id="KW-1185">Reference proteome</keyword>
<evidence type="ECO:0000313" key="5">
    <source>
        <dbReference type="EMBL" id="CAG5078375.1"/>
    </source>
</evidence>
<keyword evidence="2" id="KW-0520">NAD</keyword>
<dbReference type="InterPro" id="IPR008927">
    <property type="entry name" value="6-PGluconate_DH-like_C_sf"/>
</dbReference>
<comment type="similarity">
    <text evidence="3">Belongs to the UDP-glucose/GDP-mannose dehydrogenase family.</text>
</comment>
<proteinExistence type="inferred from homology"/>
<keyword evidence="1 5" id="KW-0560">Oxidoreductase</keyword>
<dbReference type="GO" id="GO:0003979">
    <property type="term" value="F:UDP-glucose 6-dehydrogenase activity"/>
    <property type="evidence" value="ECO:0007669"/>
    <property type="project" value="UniProtKB-EC"/>
</dbReference>
<evidence type="ECO:0000313" key="6">
    <source>
        <dbReference type="Proteomes" id="UP000681526"/>
    </source>
</evidence>
<evidence type="ECO:0000259" key="4">
    <source>
        <dbReference type="SMART" id="SM00984"/>
    </source>
</evidence>
<name>A0ABN7RNV3_THEXY</name>
<dbReference type="InterPro" id="IPR017476">
    <property type="entry name" value="UDP-Glc/GDP-Man"/>
</dbReference>
<dbReference type="InterPro" id="IPR036220">
    <property type="entry name" value="UDP-Glc/GDP-Man_DH_C_sf"/>
</dbReference>
<dbReference type="Pfam" id="PF03720">
    <property type="entry name" value="UDPG_MGDP_dh_C"/>
    <property type="match status" value="1"/>
</dbReference>
<reference evidence="5 6" key="1">
    <citation type="submission" date="2021-04" db="EMBL/GenBank/DDBJ databases">
        <authorList>
            <person name="Rakotoarivonina H."/>
        </authorList>
    </citation>
    <scope>NUCLEOTIDE SEQUENCE [LARGE SCALE GENOMIC DNA]</scope>
    <source>
        <strain evidence="5 6">XE</strain>
    </source>
</reference>
<dbReference type="Pfam" id="PF03721">
    <property type="entry name" value="UDPG_MGDP_dh_N"/>
    <property type="match status" value="1"/>
</dbReference>
<gene>
    <name evidence="5" type="primary">txxe 697-WecC</name>
    <name evidence="5" type="ORF">TXXE_02240</name>
</gene>
<dbReference type="InterPro" id="IPR028359">
    <property type="entry name" value="UDP_ManNAc/GlcNAc_DH"/>
</dbReference>
<dbReference type="SMART" id="SM00984">
    <property type="entry name" value="UDPG_MGDP_dh_C"/>
    <property type="match status" value="1"/>
</dbReference>
<dbReference type="InterPro" id="IPR014027">
    <property type="entry name" value="UDP-Glc/GDP-Man_DH_C"/>
</dbReference>
<dbReference type="Pfam" id="PF00984">
    <property type="entry name" value="UDPG_MGDP_dh"/>
    <property type="match status" value="1"/>
</dbReference>
<dbReference type="SUPFAM" id="SSF51735">
    <property type="entry name" value="NAD(P)-binding Rossmann-fold domains"/>
    <property type="match status" value="1"/>
</dbReference>
<accession>A0ABN7RNV3</accession>
<dbReference type="SUPFAM" id="SSF52413">
    <property type="entry name" value="UDP-glucose/GDP-mannose dehydrogenase C-terminal domain"/>
    <property type="match status" value="1"/>
</dbReference>
<dbReference type="PANTHER" id="PTHR43491">
    <property type="entry name" value="UDP-N-ACETYL-D-MANNOSAMINE DEHYDROGENASE"/>
    <property type="match status" value="1"/>
</dbReference>
<comment type="caution">
    <text evidence="5">The sequence shown here is derived from an EMBL/GenBank/DDBJ whole genome shotgun (WGS) entry which is preliminary data.</text>
</comment>
<protein>
    <submittedName>
        <fullName evidence="5">UDP-N-acetyl-D-mannosaminuronate dehydrogenase, WecC</fullName>
        <ecNumber evidence="5">1.1.1.22</ecNumber>
    </submittedName>
</protein>
<dbReference type="SUPFAM" id="SSF48179">
    <property type="entry name" value="6-phosphogluconate dehydrogenase C-terminal domain-like"/>
    <property type="match status" value="1"/>
</dbReference>
<dbReference type="Gene3D" id="3.40.50.720">
    <property type="entry name" value="NAD(P)-binding Rossmann-like Domain"/>
    <property type="match status" value="2"/>
</dbReference>
<dbReference type="NCBIfam" id="TIGR03026">
    <property type="entry name" value="NDP-sugDHase"/>
    <property type="match status" value="1"/>
</dbReference>
<evidence type="ECO:0000256" key="3">
    <source>
        <dbReference type="PIRNR" id="PIRNR000124"/>
    </source>
</evidence>
<dbReference type="InterPro" id="IPR001732">
    <property type="entry name" value="UDP-Glc/GDP-Man_DH_N"/>
</dbReference>
<dbReference type="EC" id="1.1.1.22" evidence="5"/>
<dbReference type="RefSeq" id="WP_213483286.1">
    <property type="nucleotide sequence ID" value="NZ_CAJRAY010000008.1"/>
</dbReference>
<feature type="domain" description="UDP-glucose/GDP-mannose dehydrogenase C-terminal" evidence="4">
    <location>
        <begin position="321"/>
        <end position="416"/>
    </location>
</feature>
<dbReference type="EMBL" id="CAJRAY010000008">
    <property type="protein sequence ID" value="CAG5078375.1"/>
    <property type="molecule type" value="Genomic_DNA"/>
</dbReference>
<dbReference type="InterPro" id="IPR014026">
    <property type="entry name" value="UDP-Glc/GDP-Man_DH_dimer"/>
</dbReference>
<evidence type="ECO:0000256" key="1">
    <source>
        <dbReference type="ARBA" id="ARBA00023002"/>
    </source>
</evidence>
<evidence type="ECO:0000256" key="2">
    <source>
        <dbReference type="ARBA" id="ARBA00023027"/>
    </source>
</evidence>
<dbReference type="PIRSF" id="PIRSF000124">
    <property type="entry name" value="UDPglc_GDPman_dh"/>
    <property type="match status" value="1"/>
</dbReference>
<dbReference type="InterPro" id="IPR036291">
    <property type="entry name" value="NAD(P)-bd_dom_sf"/>
</dbReference>
<dbReference type="PANTHER" id="PTHR43491:SF1">
    <property type="entry name" value="UDP-N-ACETYL-D-MANNOSAMINE DEHYDROGENASE"/>
    <property type="match status" value="1"/>
</dbReference>
<sequence>MDTHDRPAAAVVGLGYVGLPMAVALAKAGYRVYGLDVDEEKINRLNAGKSTVIGIDDETIRSVQGEFTAGGDYAAVSRAQTIVICVPTPLTAEREPDLTFIRSAVAAMLPHLKRGTLVVLESTTYPGTTDELIRRVVEEARGWRVGEDFHLCYSPERIDPGNRVYRLDNSPKIVGGATPACLEAGVKFYRSIVQQVVPVSSTAAAEAAKLFENTFRNVNIALVNEFALLCERLGISVWEVVRAAATKPFGFLPFWPGPGIGGHCIPVDPIYLNWTAKRYGRPMKLIELADEVNRRMPRHVVERVTELLNREGKPMRGARIALIGIAYKPDVDDVRESPALDILDELAARQADVVCCDPLVPSFRHRGRTFRTVSLTPELLAGLDLAVILTRHASVDVRLIAEHAPLVLDTRNALDGFESGHIARLGEPSLGLPAAQG</sequence>
<organism evidence="5 6">
    <name type="scientific">Thermobacillus xylanilyticus</name>
    <dbReference type="NCBI Taxonomy" id="76633"/>
    <lineage>
        <taxon>Bacteria</taxon>
        <taxon>Bacillati</taxon>
        <taxon>Bacillota</taxon>
        <taxon>Bacilli</taxon>
        <taxon>Bacillales</taxon>
        <taxon>Paenibacillaceae</taxon>
        <taxon>Thermobacillus</taxon>
    </lineage>
</organism>
<dbReference type="Proteomes" id="UP000681526">
    <property type="component" value="Unassembled WGS sequence"/>
</dbReference>
<dbReference type="PIRSF" id="PIRSF500136">
    <property type="entry name" value="UDP_ManNAc_DH"/>
    <property type="match status" value="1"/>
</dbReference>